<dbReference type="GO" id="GO:0005524">
    <property type="term" value="F:ATP binding"/>
    <property type="evidence" value="ECO:0007669"/>
    <property type="project" value="InterPro"/>
</dbReference>
<feature type="non-terminal residue" evidence="1">
    <location>
        <position position="47"/>
    </location>
</feature>
<dbReference type="InterPro" id="IPR013760">
    <property type="entry name" value="Topo_IIA-like_dom_sf"/>
</dbReference>
<name>A0A382ITF3_9ZZZZ</name>
<dbReference type="AlphaFoldDB" id="A0A382ITF3"/>
<dbReference type="EMBL" id="UINC01069065">
    <property type="protein sequence ID" value="SVC02153.1"/>
    <property type="molecule type" value="Genomic_DNA"/>
</dbReference>
<accession>A0A382ITF3</accession>
<dbReference type="GO" id="GO:0006265">
    <property type="term" value="P:DNA topological change"/>
    <property type="evidence" value="ECO:0007669"/>
    <property type="project" value="InterPro"/>
</dbReference>
<dbReference type="GO" id="GO:0005737">
    <property type="term" value="C:cytoplasm"/>
    <property type="evidence" value="ECO:0007669"/>
    <property type="project" value="TreeGrafter"/>
</dbReference>
<dbReference type="Gene3D" id="3.90.199.10">
    <property type="entry name" value="Topoisomerase II, domain 5"/>
    <property type="match status" value="1"/>
</dbReference>
<dbReference type="PANTHER" id="PTHR43493:SF5">
    <property type="entry name" value="DNA GYRASE SUBUNIT A, CHLOROPLASTIC_MITOCHONDRIAL"/>
    <property type="match status" value="1"/>
</dbReference>
<dbReference type="InterPro" id="IPR050220">
    <property type="entry name" value="Type_II_DNA_Topoisomerases"/>
</dbReference>
<protein>
    <recommendedName>
        <fullName evidence="2">DNA topoisomerase type IIA domain-containing protein</fullName>
    </recommendedName>
</protein>
<organism evidence="1">
    <name type="scientific">marine metagenome</name>
    <dbReference type="NCBI Taxonomy" id="408172"/>
    <lineage>
        <taxon>unclassified sequences</taxon>
        <taxon>metagenomes</taxon>
        <taxon>ecological metagenomes</taxon>
    </lineage>
</organism>
<reference evidence="1" key="1">
    <citation type="submission" date="2018-05" db="EMBL/GenBank/DDBJ databases">
        <authorList>
            <person name="Lanie J.A."/>
            <person name="Ng W.-L."/>
            <person name="Kazmierczak K.M."/>
            <person name="Andrzejewski T.M."/>
            <person name="Davidsen T.M."/>
            <person name="Wayne K.J."/>
            <person name="Tettelin H."/>
            <person name="Glass J.I."/>
            <person name="Rusch D."/>
            <person name="Podicherti R."/>
            <person name="Tsui H.-C.T."/>
            <person name="Winkler M.E."/>
        </authorList>
    </citation>
    <scope>NUCLEOTIDE SEQUENCE</scope>
</reference>
<gene>
    <name evidence="1" type="ORF">METZ01_LOCUS255007</name>
</gene>
<dbReference type="GO" id="GO:0003677">
    <property type="term" value="F:DNA binding"/>
    <property type="evidence" value="ECO:0007669"/>
    <property type="project" value="InterPro"/>
</dbReference>
<proteinExistence type="predicted"/>
<evidence type="ECO:0000313" key="1">
    <source>
        <dbReference type="EMBL" id="SVC02153.1"/>
    </source>
</evidence>
<dbReference type="GO" id="GO:0009330">
    <property type="term" value="C:DNA topoisomerase type II (double strand cut, ATP-hydrolyzing) complex"/>
    <property type="evidence" value="ECO:0007669"/>
    <property type="project" value="TreeGrafter"/>
</dbReference>
<dbReference type="SUPFAM" id="SSF56719">
    <property type="entry name" value="Type II DNA topoisomerase"/>
    <property type="match status" value="1"/>
</dbReference>
<dbReference type="GO" id="GO:0003918">
    <property type="term" value="F:DNA topoisomerase type II (double strand cut, ATP-hydrolyzing) activity"/>
    <property type="evidence" value="ECO:0007669"/>
    <property type="project" value="InterPro"/>
</dbReference>
<dbReference type="PANTHER" id="PTHR43493">
    <property type="entry name" value="DNA GYRASE/TOPOISOMERASE SUBUNIT A"/>
    <property type="match status" value="1"/>
</dbReference>
<sequence length="47" mass="5521">MVDFNRDNTLPRDIVDEMRESYLNYSMSVIVSRALPDVRDGLKPVHR</sequence>
<evidence type="ECO:0008006" key="2">
    <source>
        <dbReference type="Google" id="ProtNLM"/>
    </source>
</evidence>
<dbReference type="InterPro" id="IPR013758">
    <property type="entry name" value="Topo_IIA_A/C_ab"/>
</dbReference>